<reference evidence="2" key="1">
    <citation type="submission" date="2019-12" db="EMBL/GenBank/DDBJ databases">
        <authorList>
            <person name="Cremers G."/>
        </authorList>
    </citation>
    <scope>NUCLEOTIDE SEQUENCE</scope>
    <source>
        <strain evidence="2">Vvax</strain>
    </source>
</reference>
<dbReference type="InterPro" id="IPR042230">
    <property type="entry name" value="CusF_sf"/>
</dbReference>
<dbReference type="InterPro" id="IPR021647">
    <property type="entry name" value="CusF_Ec"/>
</dbReference>
<sequence length="109" mass="11580">MNNRTATQERNSLMKKLAIALSTALLCAAAFAQAALPSVEGEVRKVDADAKKITLKHGDIPNLDMSGMTMVFRVKDPALLTQVKPGDKVQFTADKVDGALTVISIAPAN</sequence>
<dbReference type="AlphaFoldDB" id="A0A679JF04"/>
<dbReference type="EMBL" id="LR743507">
    <property type="protein sequence ID" value="CAA2107412.1"/>
    <property type="molecule type" value="Genomic_DNA"/>
</dbReference>
<gene>
    <name evidence="2" type="primary">cusF</name>
    <name evidence="2" type="ORF">VVAX_04221</name>
</gene>
<dbReference type="Gene3D" id="2.40.50.320">
    <property type="entry name" value="Copper binding periplasmic protein CusF"/>
    <property type="match status" value="1"/>
</dbReference>
<dbReference type="Pfam" id="PF11604">
    <property type="entry name" value="CusF_Ec"/>
    <property type="match status" value="1"/>
</dbReference>
<accession>A0A679JF04</accession>
<name>A0A679JF04_VARPD</name>
<protein>
    <submittedName>
        <fullName evidence="2">Cation efflux system protein CusF</fullName>
    </submittedName>
</protein>
<proteinExistence type="predicted"/>
<keyword evidence="1" id="KW-0732">Signal</keyword>
<evidence type="ECO:0000313" key="2">
    <source>
        <dbReference type="EMBL" id="CAA2107412.1"/>
    </source>
</evidence>
<organism evidence="2">
    <name type="scientific">Variovorax paradoxus</name>
    <dbReference type="NCBI Taxonomy" id="34073"/>
    <lineage>
        <taxon>Bacteria</taxon>
        <taxon>Pseudomonadati</taxon>
        <taxon>Pseudomonadota</taxon>
        <taxon>Betaproteobacteria</taxon>
        <taxon>Burkholderiales</taxon>
        <taxon>Comamonadaceae</taxon>
        <taxon>Variovorax</taxon>
    </lineage>
</organism>
<evidence type="ECO:0000256" key="1">
    <source>
        <dbReference type="SAM" id="SignalP"/>
    </source>
</evidence>
<feature type="signal peptide" evidence="1">
    <location>
        <begin position="1"/>
        <end position="34"/>
    </location>
</feature>
<feature type="chain" id="PRO_5025623902" evidence="1">
    <location>
        <begin position="35"/>
        <end position="109"/>
    </location>
</feature>